<dbReference type="Proteomes" id="UP001447188">
    <property type="component" value="Unassembled WGS sequence"/>
</dbReference>
<reference evidence="1 2" key="1">
    <citation type="submission" date="2024-02" db="EMBL/GenBank/DDBJ databases">
        <title>Discinaceae phylogenomics.</title>
        <authorList>
            <person name="Dirks A.C."/>
            <person name="James T.Y."/>
        </authorList>
    </citation>
    <scope>NUCLEOTIDE SEQUENCE [LARGE SCALE GENOMIC DNA]</scope>
    <source>
        <strain evidence="1 2">ACD0624</strain>
    </source>
</reference>
<accession>A0ABR3GW72</accession>
<protein>
    <submittedName>
        <fullName evidence="1">Uncharacterized protein</fullName>
    </submittedName>
</protein>
<proteinExistence type="predicted"/>
<organism evidence="1 2">
    <name type="scientific">Discina gigas</name>
    <dbReference type="NCBI Taxonomy" id="1032678"/>
    <lineage>
        <taxon>Eukaryota</taxon>
        <taxon>Fungi</taxon>
        <taxon>Dikarya</taxon>
        <taxon>Ascomycota</taxon>
        <taxon>Pezizomycotina</taxon>
        <taxon>Pezizomycetes</taxon>
        <taxon>Pezizales</taxon>
        <taxon>Discinaceae</taxon>
        <taxon>Discina</taxon>
    </lineage>
</organism>
<keyword evidence="2" id="KW-1185">Reference proteome</keyword>
<evidence type="ECO:0000313" key="2">
    <source>
        <dbReference type="Proteomes" id="UP001447188"/>
    </source>
</evidence>
<gene>
    <name evidence="1" type="ORF">Q9L58_000771</name>
</gene>
<dbReference type="EMBL" id="JBBBZM010000005">
    <property type="protein sequence ID" value="KAL0640213.1"/>
    <property type="molecule type" value="Genomic_DNA"/>
</dbReference>
<evidence type="ECO:0000313" key="1">
    <source>
        <dbReference type="EMBL" id="KAL0640213.1"/>
    </source>
</evidence>
<comment type="caution">
    <text evidence="1">The sequence shown here is derived from an EMBL/GenBank/DDBJ whole genome shotgun (WGS) entry which is preliminary data.</text>
</comment>
<feature type="non-terminal residue" evidence="1">
    <location>
        <position position="1"/>
    </location>
</feature>
<name>A0ABR3GW72_9PEZI</name>
<sequence>MSFAQLKVWIAQGYSYHGLPLGETHSHYVEQFESHKSILSSRKDHQTLCSAFQQFCNLRSVSLRAADQKQYPYWQETWASPLKNLPLGGELAYRNITHAIRARYELCCELAQTDDHPRPFTEITFFSAITLPPLFSKVPFKYPHQFEFNPLDTSSRAGLANITTLKLHLRAPRRYKYQAHQADKPLPKYWSTERLARALSLLSNLENLHLSIEESREHGARFLENPLQGSWEFLRVVIVSGWEFTEEDLIGFAERHTQTLRSFFVGYLSLLVHKDEQADDVFFRVWGKLRDMKLECLLDGPFYWGPGVRGSGSGTTEIPINLSRHLAEGLRRRKRVLEDSLFSRS</sequence>